<evidence type="ECO:0000256" key="3">
    <source>
        <dbReference type="ARBA" id="ARBA00022490"/>
    </source>
</evidence>
<keyword evidence="9" id="KW-0539">Nucleus</keyword>
<dbReference type="GO" id="GO:0005634">
    <property type="term" value="C:nucleus"/>
    <property type="evidence" value="ECO:0007669"/>
    <property type="project" value="UniProtKB-SubCell"/>
</dbReference>
<dbReference type="GO" id="GO:0006955">
    <property type="term" value="P:immune response"/>
    <property type="evidence" value="ECO:0007669"/>
    <property type="project" value="UniProtKB-ARBA"/>
</dbReference>
<dbReference type="InterPro" id="IPR008967">
    <property type="entry name" value="p53-like_TF_DNA-bd_sf"/>
</dbReference>
<reference evidence="13" key="1">
    <citation type="submission" date="2025-08" db="UniProtKB">
        <authorList>
            <consortium name="Ensembl"/>
        </authorList>
    </citation>
    <scope>IDENTIFICATION</scope>
</reference>
<feature type="signal peptide" evidence="10">
    <location>
        <begin position="1"/>
        <end position="18"/>
    </location>
</feature>
<accession>A0A8C4ND30</accession>
<protein>
    <submittedName>
        <fullName evidence="13">Uncharacterized protein</fullName>
    </submittedName>
</protein>
<dbReference type="InterPro" id="IPR013801">
    <property type="entry name" value="STAT_TF_DNA-bd"/>
</dbReference>
<keyword evidence="14" id="KW-1185">Reference proteome</keyword>
<dbReference type="SUPFAM" id="SSF49417">
    <property type="entry name" value="p53-like transcription factors"/>
    <property type="match status" value="1"/>
</dbReference>
<dbReference type="InterPro" id="IPR048988">
    <property type="entry name" value="STAT_linker"/>
</dbReference>
<feature type="chain" id="PRO_5034129315" evidence="10">
    <location>
        <begin position="19"/>
        <end position="306"/>
    </location>
</feature>
<evidence type="ECO:0000256" key="8">
    <source>
        <dbReference type="ARBA" id="ARBA00023163"/>
    </source>
</evidence>
<dbReference type="GO" id="GO:0007165">
    <property type="term" value="P:signal transduction"/>
    <property type="evidence" value="ECO:0007669"/>
    <property type="project" value="InterPro"/>
</dbReference>
<keyword evidence="10" id="KW-0732">Signal</keyword>
<dbReference type="InterPro" id="IPR001217">
    <property type="entry name" value="STAT"/>
</dbReference>
<dbReference type="GO" id="GO:0005737">
    <property type="term" value="C:cytoplasm"/>
    <property type="evidence" value="ECO:0007669"/>
    <property type="project" value="UniProtKB-SubCell"/>
</dbReference>
<name>A0A8C4ND30_EPTBU</name>
<dbReference type="Pfam" id="PF02864">
    <property type="entry name" value="STAT_bind"/>
    <property type="match status" value="1"/>
</dbReference>
<dbReference type="GeneTree" id="ENSGT01050000244905"/>
<evidence type="ECO:0000256" key="4">
    <source>
        <dbReference type="ARBA" id="ARBA00022553"/>
    </source>
</evidence>
<keyword evidence="5" id="KW-0727">SH2 domain</keyword>
<evidence type="ECO:0000256" key="9">
    <source>
        <dbReference type="ARBA" id="ARBA00023242"/>
    </source>
</evidence>
<organism evidence="13 14">
    <name type="scientific">Eptatretus burgeri</name>
    <name type="common">Inshore hagfish</name>
    <dbReference type="NCBI Taxonomy" id="7764"/>
    <lineage>
        <taxon>Eukaryota</taxon>
        <taxon>Metazoa</taxon>
        <taxon>Chordata</taxon>
        <taxon>Craniata</taxon>
        <taxon>Vertebrata</taxon>
        <taxon>Cyclostomata</taxon>
        <taxon>Myxini</taxon>
        <taxon>Myxiniformes</taxon>
        <taxon>Myxinidae</taxon>
        <taxon>Eptatretinae</taxon>
        <taxon>Eptatretus</taxon>
    </lineage>
</organism>
<keyword evidence="7" id="KW-0238">DNA-binding</keyword>
<evidence type="ECO:0000259" key="12">
    <source>
        <dbReference type="Pfam" id="PF21354"/>
    </source>
</evidence>
<sequence>MKLIASIYLLLHSAFVLEQQPCMPTHPQRPLVLKTSVQFTAKIRLLVKLPELNYQLKVKACIDKEITERPPGKSFRRFNILGTNTKVMNIEEENGALAVDFRHLQVKEQRVMNGGRNEGALIVTEELHVITFETEIYHQGLKLDLETTSLPVIIISNVSQLPNGWASILWYNMLCSEQKNVTFFLNPPAANWKDLSEALSWQFSCVTSRGLNTDQLATLAEKLLGPQENYDNCLVPWTKFCKVSILDAHASSGTENRCHCINDFIFAVPVLAHLFNAGFVSRRTCHISLSLFGFGLMESLSLSRST</sequence>
<dbReference type="Proteomes" id="UP000694388">
    <property type="component" value="Unplaced"/>
</dbReference>
<evidence type="ECO:0000256" key="5">
    <source>
        <dbReference type="ARBA" id="ARBA00022999"/>
    </source>
</evidence>
<evidence type="ECO:0000256" key="6">
    <source>
        <dbReference type="ARBA" id="ARBA00023015"/>
    </source>
</evidence>
<keyword evidence="8" id="KW-0804">Transcription</keyword>
<evidence type="ECO:0000256" key="7">
    <source>
        <dbReference type="ARBA" id="ARBA00023125"/>
    </source>
</evidence>
<dbReference type="GO" id="GO:0003700">
    <property type="term" value="F:DNA-binding transcription factor activity"/>
    <property type="evidence" value="ECO:0007669"/>
    <property type="project" value="InterPro"/>
</dbReference>
<dbReference type="PANTHER" id="PTHR11801">
    <property type="entry name" value="SIGNAL TRANSDUCER AND ACTIVATOR OF TRANSCRIPTION"/>
    <property type="match status" value="1"/>
</dbReference>
<dbReference type="Gene3D" id="2.60.40.630">
    <property type="entry name" value="STAT transcription factor, DNA-binding domain"/>
    <property type="match status" value="1"/>
</dbReference>
<keyword evidence="4" id="KW-0597">Phosphoprotein</keyword>
<dbReference type="InterPro" id="IPR012345">
    <property type="entry name" value="STAT_TF_DNA-bd_N"/>
</dbReference>
<dbReference type="FunFam" id="2.60.40.630:FF:000001">
    <property type="entry name" value="Signal transducer and activator of transcription"/>
    <property type="match status" value="1"/>
</dbReference>
<dbReference type="AlphaFoldDB" id="A0A8C4ND30"/>
<dbReference type="Gene3D" id="1.10.238.10">
    <property type="entry name" value="EF-hand"/>
    <property type="match status" value="1"/>
</dbReference>
<dbReference type="Pfam" id="PF21354">
    <property type="entry name" value="STAT_linker"/>
    <property type="match status" value="1"/>
</dbReference>
<feature type="domain" description="Signal transducer and activator of transcription linker" evidence="12">
    <location>
        <begin position="179"/>
        <end position="247"/>
    </location>
</feature>
<keyword evidence="3" id="KW-0963">Cytoplasm</keyword>
<keyword evidence="6" id="KW-0805">Transcription regulation</keyword>
<evidence type="ECO:0000313" key="13">
    <source>
        <dbReference type="Ensembl" id="ENSEBUP00000004234.1"/>
    </source>
</evidence>
<dbReference type="GO" id="GO:0003677">
    <property type="term" value="F:DNA binding"/>
    <property type="evidence" value="ECO:0007669"/>
    <property type="project" value="UniProtKB-KW"/>
</dbReference>
<evidence type="ECO:0000313" key="14">
    <source>
        <dbReference type="Proteomes" id="UP000694388"/>
    </source>
</evidence>
<evidence type="ECO:0000256" key="1">
    <source>
        <dbReference type="ARBA" id="ARBA00004123"/>
    </source>
</evidence>
<reference evidence="13" key="2">
    <citation type="submission" date="2025-09" db="UniProtKB">
        <authorList>
            <consortium name="Ensembl"/>
        </authorList>
    </citation>
    <scope>IDENTIFICATION</scope>
</reference>
<evidence type="ECO:0000256" key="10">
    <source>
        <dbReference type="SAM" id="SignalP"/>
    </source>
</evidence>
<proteinExistence type="predicted"/>
<evidence type="ECO:0000259" key="11">
    <source>
        <dbReference type="Pfam" id="PF02864"/>
    </source>
</evidence>
<comment type="subcellular location">
    <subcellularLocation>
        <location evidence="2">Cytoplasm</location>
    </subcellularLocation>
    <subcellularLocation>
        <location evidence="1">Nucleus</location>
    </subcellularLocation>
</comment>
<evidence type="ECO:0000256" key="2">
    <source>
        <dbReference type="ARBA" id="ARBA00004496"/>
    </source>
</evidence>
<feature type="domain" description="STAT transcription factor DNA-binding" evidence="11">
    <location>
        <begin position="21"/>
        <end position="155"/>
    </location>
</feature>
<dbReference type="Ensembl" id="ENSEBUT00000004658.1">
    <property type="protein sequence ID" value="ENSEBUP00000004234.1"/>
    <property type="gene ID" value="ENSEBUG00000002998.1"/>
</dbReference>